<evidence type="ECO:0000313" key="2">
    <source>
        <dbReference type="EMBL" id="KIP05215.1"/>
    </source>
</evidence>
<name>A0A0C3S8C3_PHLG1</name>
<dbReference type="PANTHER" id="PTHR34883">
    <property type="entry name" value="SERINE-RICH PROTEIN, PUTATIVE-RELATED-RELATED"/>
    <property type="match status" value="1"/>
</dbReference>
<feature type="compositionally biased region" description="Gly residues" evidence="1">
    <location>
        <begin position="220"/>
        <end position="229"/>
    </location>
</feature>
<dbReference type="OrthoDB" id="2331100at2759"/>
<dbReference type="InterPro" id="IPR052953">
    <property type="entry name" value="Ser-rich/MCO-related"/>
</dbReference>
<dbReference type="Gene3D" id="2.60.40.420">
    <property type="entry name" value="Cupredoxins - blue copper proteins"/>
    <property type="match status" value="1"/>
</dbReference>
<feature type="compositionally biased region" description="Low complexity" evidence="1">
    <location>
        <begin position="207"/>
        <end position="219"/>
    </location>
</feature>
<accession>A0A0C3S8C3</accession>
<dbReference type="SUPFAM" id="SSF49503">
    <property type="entry name" value="Cupredoxins"/>
    <property type="match status" value="1"/>
</dbReference>
<organism evidence="2 3">
    <name type="scientific">Phlebiopsis gigantea (strain 11061_1 CR5-6)</name>
    <name type="common">White-rot fungus</name>
    <name type="synonym">Peniophora gigantea</name>
    <dbReference type="NCBI Taxonomy" id="745531"/>
    <lineage>
        <taxon>Eukaryota</taxon>
        <taxon>Fungi</taxon>
        <taxon>Dikarya</taxon>
        <taxon>Basidiomycota</taxon>
        <taxon>Agaricomycotina</taxon>
        <taxon>Agaricomycetes</taxon>
        <taxon>Polyporales</taxon>
        <taxon>Phanerochaetaceae</taxon>
        <taxon>Phlebiopsis</taxon>
    </lineage>
</organism>
<sequence>MDRVPFPVAARVAQAAFGLVVSGPPQIPTVRAPALLTTVPPSTALVAVPAVAAFQAMRAATFLVAASAAALAAAERIQVLIGANTTANVSQIFQPAEIHAKMGDVVVFNFTNGTYDLVQATFDAPCIPAHDHNASLNGFNTGPRPANNGTSITTFELPITDNTTTIWFYENSTCGLGGVGGININDSSTETLAGFVRNAIRLNGTNSSSSSSALPSSTGGASGGSGGGSASASATGASASHTSGTSPAARNVLFGGALALPFAVAAFFL</sequence>
<evidence type="ECO:0008006" key="4">
    <source>
        <dbReference type="Google" id="ProtNLM"/>
    </source>
</evidence>
<dbReference type="HOGENOM" id="CLU_053381_6_0_1"/>
<evidence type="ECO:0000256" key="1">
    <source>
        <dbReference type="SAM" id="MobiDB-lite"/>
    </source>
</evidence>
<feature type="compositionally biased region" description="Low complexity" evidence="1">
    <location>
        <begin position="230"/>
        <end position="242"/>
    </location>
</feature>
<protein>
    <recommendedName>
        <fullName evidence="4">Blue (type 1) copper domain-containing protein</fullName>
    </recommendedName>
</protein>
<reference evidence="2 3" key="1">
    <citation type="journal article" date="2014" name="PLoS Genet.">
        <title>Analysis of the Phlebiopsis gigantea genome, transcriptome and secretome provides insight into its pioneer colonization strategies of wood.</title>
        <authorList>
            <person name="Hori C."/>
            <person name="Ishida T."/>
            <person name="Igarashi K."/>
            <person name="Samejima M."/>
            <person name="Suzuki H."/>
            <person name="Master E."/>
            <person name="Ferreira P."/>
            <person name="Ruiz-Duenas F.J."/>
            <person name="Held B."/>
            <person name="Canessa P."/>
            <person name="Larrondo L.F."/>
            <person name="Schmoll M."/>
            <person name="Druzhinina I.S."/>
            <person name="Kubicek C.P."/>
            <person name="Gaskell J.A."/>
            <person name="Kersten P."/>
            <person name="St John F."/>
            <person name="Glasner J."/>
            <person name="Sabat G."/>
            <person name="Splinter BonDurant S."/>
            <person name="Syed K."/>
            <person name="Yadav J."/>
            <person name="Mgbeahuruike A.C."/>
            <person name="Kovalchuk A."/>
            <person name="Asiegbu F.O."/>
            <person name="Lackner G."/>
            <person name="Hoffmeister D."/>
            <person name="Rencoret J."/>
            <person name="Gutierrez A."/>
            <person name="Sun H."/>
            <person name="Lindquist E."/>
            <person name="Barry K."/>
            <person name="Riley R."/>
            <person name="Grigoriev I.V."/>
            <person name="Henrissat B."/>
            <person name="Kues U."/>
            <person name="Berka R.M."/>
            <person name="Martinez A.T."/>
            <person name="Covert S.F."/>
            <person name="Blanchette R.A."/>
            <person name="Cullen D."/>
        </authorList>
    </citation>
    <scope>NUCLEOTIDE SEQUENCE [LARGE SCALE GENOMIC DNA]</scope>
    <source>
        <strain evidence="2 3">11061_1 CR5-6</strain>
    </source>
</reference>
<dbReference type="InterPro" id="IPR008972">
    <property type="entry name" value="Cupredoxin"/>
</dbReference>
<keyword evidence="3" id="KW-1185">Reference proteome</keyword>
<gene>
    <name evidence="2" type="ORF">PHLGIDRAFT_129004</name>
</gene>
<dbReference type="PANTHER" id="PTHR34883:SF15">
    <property type="entry name" value="EXTRACELLULAR SERINE-RICH PROTEIN"/>
    <property type="match status" value="1"/>
</dbReference>
<dbReference type="Proteomes" id="UP000053257">
    <property type="component" value="Unassembled WGS sequence"/>
</dbReference>
<proteinExistence type="predicted"/>
<dbReference type="AlphaFoldDB" id="A0A0C3S8C3"/>
<dbReference type="EMBL" id="KN840549">
    <property type="protein sequence ID" value="KIP05215.1"/>
    <property type="molecule type" value="Genomic_DNA"/>
</dbReference>
<feature type="region of interest" description="Disordered" evidence="1">
    <location>
        <begin position="206"/>
        <end position="242"/>
    </location>
</feature>
<evidence type="ECO:0000313" key="3">
    <source>
        <dbReference type="Proteomes" id="UP000053257"/>
    </source>
</evidence>